<accession>A0A507ELX4</accession>
<dbReference type="OrthoDB" id="2148835at2759"/>
<dbReference type="EMBL" id="QEAP01000553">
    <property type="protein sequence ID" value="TPX64306.1"/>
    <property type="molecule type" value="Genomic_DNA"/>
</dbReference>
<evidence type="ECO:0000313" key="1">
    <source>
        <dbReference type="EMBL" id="TPX64306.1"/>
    </source>
</evidence>
<evidence type="ECO:0000313" key="2">
    <source>
        <dbReference type="Proteomes" id="UP000320333"/>
    </source>
</evidence>
<gene>
    <name evidence="1" type="ORF">CcCBS67573_g08445</name>
</gene>
<protein>
    <submittedName>
        <fullName evidence="1">Uncharacterized protein</fullName>
    </submittedName>
</protein>
<name>A0A507ELX4_9FUNG</name>
<dbReference type="Proteomes" id="UP000320333">
    <property type="component" value="Unassembled WGS sequence"/>
</dbReference>
<dbReference type="AlphaFoldDB" id="A0A507ELX4"/>
<proteinExistence type="predicted"/>
<keyword evidence="2" id="KW-1185">Reference proteome</keyword>
<reference evidence="1 2" key="1">
    <citation type="journal article" date="2019" name="Sci. Rep.">
        <title>Comparative genomics of chytrid fungi reveal insights into the obligate biotrophic and pathogenic lifestyle of Synchytrium endobioticum.</title>
        <authorList>
            <person name="van de Vossenberg B.T.L.H."/>
            <person name="Warris S."/>
            <person name="Nguyen H.D.T."/>
            <person name="van Gent-Pelzer M.P.E."/>
            <person name="Joly D.L."/>
            <person name="van de Geest H.C."/>
            <person name="Bonants P.J.M."/>
            <person name="Smith D.S."/>
            <person name="Levesque C.A."/>
            <person name="van der Lee T.A.J."/>
        </authorList>
    </citation>
    <scope>NUCLEOTIDE SEQUENCE [LARGE SCALE GENOMIC DNA]</scope>
    <source>
        <strain evidence="1 2">CBS 675.73</strain>
    </source>
</reference>
<organism evidence="1 2">
    <name type="scientific">Chytriomyces confervae</name>
    <dbReference type="NCBI Taxonomy" id="246404"/>
    <lineage>
        <taxon>Eukaryota</taxon>
        <taxon>Fungi</taxon>
        <taxon>Fungi incertae sedis</taxon>
        <taxon>Chytridiomycota</taxon>
        <taxon>Chytridiomycota incertae sedis</taxon>
        <taxon>Chytridiomycetes</taxon>
        <taxon>Chytridiales</taxon>
        <taxon>Chytriomycetaceae</taxon>
        <taxon>Chytriomyces</taxon>
    </lineage>
</organism>
<sequence>MSEPSPLLPHAASFASTESDLNTQHRRQVSAIIHTTAVGLKSTLNDMFQKLNLGATIGPRNDTSTPFLFEGYSTLVIRAKEALQIELTDKYPGVEVEWGDLVESSGPLSKVTLNETEPLKRQSPSGEFKEADLVDVAEELSVGASATTEMIKKVVKDTWSQLATSLGYFKEKHIVVTHKGVSHAFEISTKTTQDFHTELHQVFHLNAAIHCLFHLEADGTKVFATEIGQFEGGMKYQLDSVLNQDEVPPKFTPMSTDMETFFAILEEDQGLEPDDIKAIRAVFATQKIRFKQLMAVGDLAITDEKLEKDGIKERGLRTAILSVIRSNMG</sequence>
<comment type="caution">
    <text evidence="1">The sequence shown here is derived from an EMBL/GenBank/DDBJ whole genome shotgun (WGS) entry which is preliminary data.</text>
</comment>